<evidence type="ECO:0000313" key="3">
    <source>
        <dbReference type="RefSeq" id="XP_034251558.1"/>
    </source>
</evidence>
<keyword evidence="2" id="KW-1185">Reference proteome</keyword>
<accession>A0A6P9A1A6</accession>
<evidence type="ECO:0000313" key="4">
    <source>
        <dbReference type="RefSeq" id="XP_034251559.1"/>
    </source>
</evidence>
<feature type="signal peptide" evidence="1">
    <location>
        <begin position="1"/>
        <end position="29"/>
    </location>
</feature>
<proteinExistence type="predicted"/>
<evidence type="ECO:0000313" key="5">
    <source>
        <dbReference type="RefSeq" id="XP_034251560.1"/>
    </source>
</evidence>
<gene>
    <name evidence="3 4 5" type="primary">LOC117651557</name>
</gene>
<protein>
    <submittedName>
        <fullName evidence="3 4">Uncharacterized protein LOC117651557</fullName>
    </submittedName>
</protein>
<dbReference type="GeneID" id="117651557"/>
<dbReference type="Proteomes" id="UP000515158">
    <property type="component" value="Unplaced"/>
</dbReference>
<keyword evidence="1" id="KW-0732">Signal</keyword>
<feature type="chain" id="PRO_5044654944" evidence="1">
    <location>
        <begin position="30"/>
        <end position="592"/>
    </location>
</feature>
<dbReference type="OrthoDB" id="10503824at2759"/>
<name>A0A6P9A1A6_THRPL</name>
<reference evidence="3 4" key="1">
    <citation type="submission" date="2025-04" db="UniProtKB">
        <authorList>
            <consortium name="RefSeq"/>
        </authorList>
    </citation>
    <scope>IDENTIFICATION</scope>
    <source>
        <tissue evidence="3 4">Total insect</tissue>
    </source>
</reference>
<dbReference type="KEGG" id="tpal:117651557"/>
<sequence length="592" mass="63829">MRYGSSTCLWSCLWPCLLASLSSARLGTAATIPDPADAPQGLARDSLRTKPSCQIMIGNSIVRSCGYIEHSDACCMGPLSTKPISSTQRHLAEGPAHSNVTFTTLYGDGLYFLSHDEGCGSDHECWEVSLGRLGQLGSALDTTSDGMVEVLVSFMAGPKVYNVSLSTVTTSRASKDGAAQSGPECKMLRASTPVLDISGQDATLRLVPPQGGMPSNMPAVCVTFHSDQCRVDCKDFAVPTECKRSRFHQSVHCVEKPFDSVLTIRNVTKFQPDIDHADLVNTANKDYPLQFHCARLQLGGCVLATPTIAVRMSSSSEPAEVSVVAYGARWATPLRSLLLVTIPLCLAVLLLCVVHNFCSGSTSIGWRQYPQLPLHFRSEDHAVVRPAAAAAPPPPEPSRRIILVYCKPSGDDDCDGHVLSGALRALGRILSAGGKTEVIDMYDDPCLLEDGAVMRASDILNDADAVLVVVLTPLLAETLRPSRGSRSALDMDPFQKFITTLALGLSHVPQRAAKRVFPVSLDARQQPDFLIGVPITAVYVMPYHLMDLLRAIPGVSEDASSYAKFQAEEQKLKMYTRMYSELKPGGDSVDSV</sequence>
<dbReference type="RefSeq" id="XP_034251559.1">
    <property type="nucleotide sequence ID" value="XM_034395668.1"/>
</dbReference>
<organism evidence="3">
    <name type="scientific">Thrips palmi</name>
    <name type="common">Melon thrips</name>
    <dbReference type="NCBI Taxonomy" id="161013"/>
    <lineage>
        <taxon>Eukaryota</taxon>
        <taxon>Metazoa</taxon>
        <taxon>Ecdysozoa</taxon>
        <taxon>Arthropoda</taxon>
        <taxon>Hexapoda</taxon>
        <taxon>Insecta</taxon>
        <taxon>Pterygota</taxon>
        <taxon>Neoptera</taxon>
        <taxon>Paraneoptera</taxon>
        <taxon>Thysanoptera</taxon>
        <taxon>Terebrantia</taxon>
        <taxon>Thripoidea</taxon>
        <taxon>Thripidae</taxon>
        <taxon>Thrips</taxon>
    </lineage>
</organism>
<dbReference type="AlphaFoldDB" id="A0A6P9A1A6"/>
<dbReference type="RefSeq" id="XP_034251560.1">
    <property type="nucleotide sequence ID" value="XM_034395669.1"/>
</dbReference>
<dbReference type="RefSeq" id="XP_034251558.1">
    <property type="nucleotide sequence ID" value="XM_034395667.1"/>
</dbReference>
<evidence type="ECO:0000313" key="2">
    <source>
        <dbReference type="Proteomes" id="UP000515158"/>
    </source>
</evidence>
<evidence type="ECO:0000256" key="1">
    <source>
        <dbReference type="SAM" id="SignalP"/>
    </source>
</evidence>